<dbReference type="OrthoDB" id="5987198at2759"/>
<keyword evidence="3" id="KW-1185">Reference proteome</keyword>
<protein>
    <submittedName>
        <fullName evidence="2">Uncharacterized protein</fullName>
    </submittedName>
</protein>
<dbReference type="EMBL" id="ML210232">
    <property type="protein sequence ID" value="TFK22800.1"/>
    <property type="molecule type" value="Genomic_DNA"/>
</dbReference>
<proteinExistence type="predicted"/>
<feature type="region of interest" description="Disordered" evidence="1">
    <location>
        <begin position="38"/>
        <end position="59"/>
    </location>
</feature>
<dbReference type="Proteomes" id="UP000307440">
    <property type="component" value="Unassembled WGS sequence"/>
</dbReference>
<gene>
    <name evidence="2" type="ORF">FA15DRAFT_671128</name>
</gene>
<dbReference type="AlphaFoldDB" id="A0A5C3KQG9"/>
<evidence type="ECO:0000313" key="2">
    <source>
        <dbReference type="EMBL" id="TFK22800.1"/>
    </source>
</evidence>
<evidence type="ECO:0000256" key="1">
    <source>
        <dbReference type="SAM" id="MobiDB-lite"/>
    </source>
</evidence>
<evidence type="ECO:0000313" key="3">
    <source>
        <dbReference type="Proteomes" id="UP000307440"/>
    </source>
</evidence>
<name>A0A5C3KQG9_COPMA</name>
<sequence length="59" mass="7271">MSLDTERAELYALDETEYYWRDQYNWFLKQGYQLRPRYRPSWTPSWQADNQQSSATAEE</sequence>
<organism evidence="2 3">
    <name type="scientific">Coprinopsis marcescibilis</name>
    <name type="common">Agaric fungus</name>
    <name type="synonym">Psathyrella marcescibilis</name>
    <dbReference type="NCBI Taxonomy" id="230819"/>
    <lineage>
        <taxon>Eukaryota</taxon>
        <taxon>Fungi</taxon>
        <taxon>Dikarya</taxon>
        <taxon>Basidiomycota</taxon>
        <taxon>Agaricomycotina</taxon>
        <taxon>Agaricomycetes</taxon>
        <taxon>Agaricomycetidae</taxon>
        <taxon>Agaricales</taxon>
        <taxon>Agaricineae</taxon>
        <taxon>Psathyrellaceae</taxon>
        <taxon>Coprinopsis</taxon>
    </lineage>
</organism>
<accession>A0A5C3KQG9</accession>
<reference evidence="2 3" key="1">
    <citation type="journal article" date="2019" name="Nat. Ecol. Evol.">
        <title>Megaphylogeny resolves global patterns of mushroom evolution.</title>
        <authorList>
            <person name="Varga T."/>
            <person name="Krizsan K."/>
            <person name="Foldi C."/>
            <person name="Dima B."/>
            <person name="Sanchez-Garcia M."/>
            <person name="Sanchez-Ramirez S."/>
            <person name="Szollosi G.J."/>
            <person name="Szarkandi J.G."/>
            <person name="Papp V."/>
            <person name="Albert L."/>
            <person name="Andreopoulos W."/>
            <person name="Angelini C."/>
            <person name="Antonin V."/>
            <person name="Barry K.W."/>
            <person name="Bougher N.L."/>
            <person name="Buchanan P."/>
            <person name="Buyck B."/>
            <person name="Bense V."/>
            <person name="Catcheside P."/>
            <person name="Chovatia M."/>
            <person name="Cooper J."/>
            <person name="Damon W."/>
            <person name="Desjardin D."/>
            <person name="Finy P."/>
            <person name="Geml J."/>
            <person name="Haridas S."/>
            <person name="Hughes K."/>
            <person name="Justo A."/>
            <person name="Karasinski D."/>
            <person name="Kautmanova I."/>
            <person name="Kiss B."/>
            <person name="Kocsube S."/>
            <person name="Kotiranta H."/>
            <person name="LaButti K.M."/>
            <person name="Lechner B.E."/>
            <person name="Liimatainen K."/>
            <person name="Lipzen A."/>
            <person name="Lukacs Z."/>
            <person name="Mihaltcheva S."/>
            <person name="Morgado L.N."/>
            <person name="Niskanen T."/>
            <person name="Noordeloos M.E."/>
            <person name="Ohm R.A."/>
            <person name="Ortiz-Santana B."/>
            <person name="Ovrebo C."/>
            <person name="Racz N."/>
            <person name="Riley R."/>
            <person name="Savchenko A."/>
            <person name="Shiryaev A."/>
            <person name="Soop K."/>
            <person name="Spirin V."/>
            <person name="Szebenyi C."/>
            <person name="Tomsovsky M."/>
            <person name="Tulloss R.E."/>
            <person name="Uehling J."/>
            <person name="Grigoriev I.V."/>
            <person name="Vagvolgyi C."/>
            <person name="Papp T."/>
            <person name="Martin F.M."/>
            <person name="Miettinen O."/>
            <person name="Hibbett D.S."/>
            <person name="Nagy L.G."/>
        </authorList>
    </citation>
    <scope>NUCLEOTIDE SEQUENCE [LARGE SCALE GENOMIC DNA]</scope>
    <source>
        <strain evidence="2 3">CBS 121175</strain>
    </source>
</reference>
<feature type="compositionally biased region" description="Polar residues" evidence="1">
    <location>
        <begin position="42"/>
        <end position="59"/>
    </location>
</feature>